<dbReference type="HOGENOM" id="CLU_056417_1_0_1"/>
<proteinExistence type="predicted"/>
<dbReference type="EMBL" id="KN833015">
    <property type="protein sequence ID" value="KIM78558.1"/>
    <property type="molecule type" value="Genomic_DNA"/>
</dbReference>
<protein>
    <submittedName>
        <fullName evidence="1">Uncharacterized protein</fullName>
    </submittedName>
</protein>
<dbReference type="InParanoid" id="A0A0C3AX24"/>
<reference evidence="1 2" key="1">
    <citation type="submission" date="2014-04" db="EMBL/GenBank/DDBJ databases">
        <authorList>
            <consortium name="DOE Joint Genome Institute"/>
            <person name="Kuo A."/>
            <person name="Tarkka M."/>
            <person name="Buscot F."/>
            <person name="Kohler A."/>
            <person name="Nagy L.G."/>
            <person name="Floudas D."/>
            <person name="Copeland A."/>
            <person name="Barry K.W."/>
            <person name="Cichocki N."/>
            <person name="Veneault-Fourrey C."/>
            <person name="LaButti K."/>
            <person name="Lindquist E.A."/>
            <person name="Lipzen A."/>
            <person name="Lundell T."/>
            <person name="Morin E."/>
            <person name="Murat C."/>
            <person name="Sun H."/>
            <person name="Tunlid A."/>
            <person name="Henrissat B."/>
            <person name="Grigoriev I.V."/>
            <person name="Hibbett D.S."/>
            <person name="Martin F."/>
            <person name="Nordberg H.P."/>
            <person name="Cantor M.N."/>
            <person name="Hua S.X."/>
        </authorList>
    </citation>
    <scope>NUCLEOTIDE SEQUENCE [LARGE SCALE GENOMIC DNA]</scope>
    <source>
        <strain evidence="1 2">F 1598</strain>
    </source>
</reference>
<organism evidence="1 2">
    <name type="scientific">Piloderma croceum (strain F 1598)</name>
    <dbReference type="NCBI Taxonomy" id="765440"/>
    <lineage>
        <taxon>Eukaryota</taxon>
        <taxon>Fungi</taxon>
        <taxon>Dikarya</taxon>
        <taxon>Basidiomycota</taxon>
        <taxon>Agaricomycotina</taxon>
        <taxon>Agaricomycetes</taxon>
        <taxon>Agaricomycetidae</taxon>
        <taxon>Atheliales</taxon>
        <taxon>Atheliaceae</taxon>
        <taxon>Piloderma</taxon>
    </lineage>
</organism>
<reference evidence="2" key="2">
    <citation type="submission" date="2015-01" db="EMBL/GenBank/DDBJ databases">
        <title>Evolutionary Origins and Diversification of the Mycorrhizal Mutualists.</title>
        <authorList>
            <consortium name="DOE Joint Genome Institute"/>
            <consortium name="Mycorrhizal Genomics Consortium"/>
            <person name="Kohler A."/>
            <person name="Kuo A."/>
            <person name="Nagy L.G."/>
            <person name="Floudas D."/>
            <person name="Copeland A."/>
            <person name="Barry K.W."/>
            <person name="Cichocki N."/>
            <person name="Veneault-Fourrey C."/>
            <person name="LaButti K."/>
            <person name="Lindquist E.A."/>
            <person name="Lipzen A."/>
            <person name="Lundell T."/>
            <person name="Morin E."/>
            <person name="Murat C."/>
            <person name="Riley R."/>
            <person name="Ohm R."/>
            <person name="Sun H."/>
            <person name="Tunlid A."/>
            <person name="Henrissat B."/>
            <person name="Grigoriev I.V."/>
            <person name="Hibbett D.S."/>
            <person name="Martin F."/>
        </authorList>
    </citation>
    <scope>NUCLEOTIDE SEQUENCE [LARGE SCALE GENOMIC DNA]</scope>
    <source>
        <strain evidence="2">F 1598</strain>
    </source>
</reference>
<sequence>MNTFDSYLLPPSTLDSADDAEDSQFLFQHPQTPLPTEPTYTDLTPSHLEFVLPMILSGTPTDSINPMLMFYASEGVAKVWDNFLQTNAQGRNSSFHAKDYYIVRAVSPYFMLHPTKPSAWFITWPGTAGKDNPSGMSRLITGTPLHLEDISICTHTCVLEFHVYHCVLGLTFLRQGGYTFYYTNPHVFTRETIPHTEDPVSTIVTIPDYHTTEAGRYLTIQLNTFNQEMVPGYPNLAKPPCRIWEYREEEEKEQEKFDWFTSNEDDIREEVASILKAREFGSG</sequence>
<gene>
    <name evidence="1" type="ORF">PILCRDRAFT_11016</name>
</gene>
<keyword evidence="2" id="KW-1185">Reference proteome</keyword>
<name>A0A0C3AX24_PILCF</name>
<evidence type="ECO:0000313" key="2">
    <source>
        <dbReference type="Proteomes" id="UP000054166"/>
    </source>
</evidence>
<dbReference type="AlphaFoldDB" id="A0A0C3AX24"/>
<dbReference type="Proteomes" id="UP000054166">
    <property type="component" value="Unassembled WGS sequence"/>
</dbReference>
<accession>A0A0C3AX24</accession>
<evidence type="ECO:0000313" key="1">
    <source>
        <dbReference type="EMBL" id="KIM78558.1"/>
    </source>
</evidence>